<dbReference type="Proteomes" id="UP000292958">
    <property type="component" value="Unassembled WGS sequence"/>
</dbReference>
<dbReference type="InterPro" id="IPR036388">
    <property type="entry name" value="WH-like_DNA-bd_sf"/>
</dbReference>
<dbReference type="InterPro" id="IPR005149">
    <property type="entry name" value="Tscrpt_reg_PadR_N"/>
</dbReference>
<accession>A0A4V2G4L5</accession>
<dbReference type="RefSeq" id="WP_207231737.1">
    <property type="nucleotide sequence ID" value="NZ_SHKW01000001.1"/>
</dbReference>
<dbReference type="InterPro" id="IPR036390">
    <property type="entry name" value="WH_DNA-bd_sf"/>
</dbReference>
<dbReference type="Gene3D" id="1.10.10.10">
    <property type="entry name" value="Winged helix-like DNA-binding domain superfamily/Winged helix DNA-binding domain"/>
    <property type="match status" value="1"/>
</dbReference>
<dbReference type="PANTHER" id="PTHR33169:SF13">
    <property type="entry name" value="PADR-FAMILY TRANSCRIPTIONAL REGULATOR"/>
    <property type="match status" value="1"/>
</dbReference>
<dbReference type="SUPFAM" id="SSF46785">
    <property type="entry name" value="Winged helix' DNA-binding domain"/>
    <property type="match status" value="1"/>
</dbReference>
<reference evidence="2 3" key="1">
    <citation type="submission" date="2019-02" db="EMBL/GenBank/DDBJ databases">
        <title>Genomic Encyclopedia of Archaeal and Bacterial Type Strains, Phase II (KMG-II): from individual species to whole genera.</title>
        <authorList>
            <person name="Goeker M."/>
        </authorList>
    </citation>
    <scope>NUCLEOTIDE SEQUENCE [LARGE SCALE GENOMIC DNA]</scope>
    <source>
        <strain evidence="2 3">DSM 18101</strain>
    </source>
</reference>
<evidence type="ECO:0000259" key="1">
    <source>
        <dbReference type="Pfam" id="PF03551"/>
    </source>
</evidence>
<dbReference type="Pfam" id="PF03551">
    <property type="entry name" value="PadR"/>
    <property type="match status" value="1"/>
</dbReference>
<keyword evidence="3" id="KW-1185">Reference proteome</keyword>
<dbReference type="PANTHER" id="PTHR33169">
    <property type="entry name" value="PADR-FAMILY TRANSCRIPTIONAL REGULATOR"/>
    <property type="match status" value="1"/>
</dbReference>
<gene>
    <name evidence="2" type="ORF">BDD14_2908</name>
</gene>
<name>A0A4V2G4L5_9BACT</name>
<feature type="domain" description="Transcription regulator PadR N-terminal" evidence="1">
    <location>
        <begin position="30"/>
        <end position="97"/>
    </location>
</feature>
<proteinExistence type="predicted"/>
<dbReference type="InterPro" id="IPR052509">
    <property type="entry name" value="Metal_resp_DNA-bind_regulator"/>
</dbReference>
<evidence type="ECO:0000313" key="3">
    <source>
        <dbReference type="Proteomes" id="UP000292958"/>
    </source>
</evidence>
<dbReference type="EMBL" id="SHKW01000001">
    <property type="protein sequence ID" value="RZU41386.1"/>
    <property type="molecule type" value="Genomic_DNA"/>
</dbReference>
<organism evidence="2 3">
    <name type="scientific">Edaphobacter modestus</name>
    <dbReference type="NCBI Taxonomy" id="388466"/>
    <lineage>
        <taxon>Bacteria</taxon>
        <taxon>Pseudomonadati</taxon>
        <taxon>Acidobacteriota</taxon>
        <taxon>Terriglobia</taxon>
        <taxon>Terriglobales</taxon>
        <taxon>Acidobacteriaceae</taxon>
        <taxon>Edaphobacter</taxon>
    </lineage>
</organism>
<evidence type="ECO:0000313" key="2">
    <source>
        <dbReference type="EMBL" id="RZU41386.1"/>
    </source>
</evidence>
<comment type="caution">
    <text evidence="2">The sequence shown here is derived from an EMBL/GenBank/DDBJ whole genome shotgun (WGS) entry which is preliminary data.</text>
</comment>
<sequence>MGSCNNYVMRSTRNVVKTENEQYSDPPLLVLASLANGPKHGHAMIEDIVFLCGARLGPGTLYGAIARLEQQHLIEPLPPEERRRPYRITAEGIRVLRAKLKTLHQFSKAGLQRLELV</sequence>
<protein>
    <submittedName>
        <fullName evidence="2">PadR family transcriptional regulator</fullName>
    </submittedName>
</protein>
<dbReference type="AlphaFoldDB" id="A0A4V2G4L5"/>